<dbReference type="GO" id="GO:0016020">
    <property type="term" value="C:membrane"/>
    <property type="evidence" value="ECO:0007669"/>
    <property type="project" value="UniProtKB-SubCell"/>
</dbReference>
<evidence type="ECO:0000259" key="6">
    <source>
        <dbReference type="PROSITE" id="PS50262"/>
    </source>
</evidence>
<keyword evidence="8" id="KW-1185">Reference proteome</keyword>
<name>A0AAD7RXS8_9TELE</name>
<evidence type="ECO:0000313" key="8">
    <source>
        <dbReference type="Proteomes" id="UP001221898"/>
    </source>
</evidence>
<gene>
    <name evidence="7" type="ORF">AAFF_G00079390</name>
</gene>
<dbReference type="GO" id="GO:0004984">
    <property type="term" value="F:olfactory receptor activity"/>
    <property type="evidence" value="ECO:0007669"/>
    <property type="project" value="TreeGrafter"/>
</dbReference>
<dbReference type="CDD" id="cd00637">
    <property type="entry name" value="7tm_classA_rhodopsin-like"/>
    <property type="match status" value="1"/>
</dbReference>
<feature type="transmembrane region" description="Helical" evidence="5">
    <location>
        <begin position="86"/>
        <end position="114"/>
    </location>
</feature>
<dbReference type="FunFam" id="1.20.1070.10:FF:000096">
    <property type="entry name" value="Odorant receptor 131-2"/>
    <property type="match status" value="1"/>
</dbReference>
<reference evidence="7" key="1">
    <citation type="journal article" date="2023" name="Science">
        <title>Genome structures resolve the early diversification of teleost fishes.</title>
        <authorList>
            <person name="Parey E."/>
            <person name="Louis A."/>
            <person name="Montfort J."/>
            <person name="Bouchez O."/>
            <person name="Roques C."/>
            <person name="Iampietro C."/>
            <person name="Lluch J."/>
            <person name="Castinel A."/>
            <person name="Donnadieu C."/>
            <person name="Desvignes T."/>
            <person name="Floi Bucao C."/>
            <person name="Jouanno E."/>
            <person name="Wen M."/>
            <person name="Mejri S."/>
            <person name="Dirks R."/>
            <person name="Jansen H."/>
            <person name="Henkel C."/>
            <person name="Chen W.J."/>
            <person name="Zahm M."/>
            <person name="Cabau C."/>
            <person name="Klopp C."/>
            <person name="Thompson A.W."/>
            <person name="Robinson-Rechavi M."/>
            <person name="Braasch I."/>
            <person name="Lecointre G."/>
            <person name="Bobe J."/>
            <person name="Postlethwait J.H."/>
            <person name="Berthelot C."/>
            <person name="Roest Crollius H."/>
            <person name="Guiguen Y."/>
        </authorList>
    </citation>
    <scope>NUCLEOTIDE SEQUENCE</scope>
    <source>
        <strain evidence="7">NC1722</strain>
    </source>
</reference>
<feature type="transmembrane region" description="Helical" evidence="5">
    <location>
        <begin position="56"/>
        <end position="80"/>
    </location>
</feature>
<proteinExistence type="predicted"/>
<feature type="transmembrane region" description="Helical" evidence="5">
    <location>
        <begin position="190"/>
        <end position="211"/>
    </location>
</feature>
<dbReference type="InterPro" id="IPR017452">
    <property type="entry name" value="GPCR_Rhodpsn_7TM"/>
</dbReference>
<dbReference type="PANTHER" id="PTHR26451">
    <property type="entry name" value="G_PROTEIN_RECEP_F1_2 DOMAIN-CONTAINING PROTEIN"/>
    <property type="match status" value="1"/>
</dbReference>
<keyword evidence="2 5" id="KW-0812">Transmembrane</keyword>
<feature type="domain" description="G-protein coupled receptors family 1 profile" evidence="6">
    <location>
        <begin position="36"/>
        <end position="285"/>
    </location>
</feature>
<evidence type="ECO:0000256" key="5">
    <source>
        <dbReference type="SAM" id="Phobius"/>
    </source>
</evidence>
<dbReference type="EMBL" id="JAINUG010000149">
    <property type="protein sequence ID" value="KAJ8392133.1"/>
    <property type="molecule type" value="Genomic_DNA"/>
</dbReference>
<organism evidence="7 8">
    <name type="scientific">Aldrovandia affinis</name>
    <dbReference type="NCBI Taxonomy" id="143900"/>
    <lineage>
        <taxon>Eukaryota</taxon>
        <taxon>Metazoa</taxon>
        <taxon>Chordata</taxon>
        <taxon>Craniata</taxon>
        <taxon>Vertebrata</taxon>
        <taxon>Euteleostomi</taxon>
        <taxon>Actinopterygii</taxon>
        <taxon>Neopterygii</taxon>
        <taxon>Teleostei</taxon>
        <taxon>Notacanthiformes</taxon>
        <taxon>Halosauridae</taxon>
        <taxon>Aldrovandia</taxon>
    </lineage>
</organism>
<dbReference type="Gene3D" id="1.20.1070.10">
    <property type="entry name" value="Rhodopsin 7-helix transmembrane proteins"/>
    <property type="match status" value="1"/>
</dbReference>
<feature type="transmembrane region" description="Helical" evidence="5">
    <location>
        <begin position="135"/>
        <end position="152"/>
    </location>
</feature>
<feature type="transmembrane region" description="Helical" evidence="5">
    <location>
        <begin position="20"/>
        <end position="44"/>
    </location>
</feature>
<sequence length="315" mass="35775">MLNLTEHPGNMTSNRGLIVALKICVVTPMICVFLYFIALMLHTLASHRQFWESPRYLLFGYMLINDALLMVCSVLLFLFFLAELRLSISLCVPLLIVSTTTFLNTPLILATMSLERYVAIFYPLHRPSAWRADRIWAVVLPSLLLSFILPTADFGMGRQYPGTSAFTTLVHCKTSALNSSRLQVLVKVSLYGFLFMAVALVILFTYVRILLEARKVRRDRASSVGKALRTVLLHGLQLLLCLMAFMQPMTEHAIVLPVRWLREQMSFLSYYFFALLPRFLSPLIYGLRDEILMAHMRRAVLCCSTKVIPGATGKL</sequence>
<dbReference type="GO" id="GO:0005549">
    <property type="term" value="F:odorant binding"/>
    <property type="evidence" value="ECO:0007669"/>
    <property type="project" value="TreeGrafter"/>
</dbReference>
<evidence type="ECO:0000256" key="1">
    <source>
        <dbReference type="ARBA" id="ARBA00004370"/>
    </source>
</evidence>
<evidence type="ECO:0000256" key="2">
    <source>
        <dbReference type="ARBA" id="ARBA00022692"/>
    </source>
</evidence>
<accession>A0AAD7RXS8</accession>
<comment type="subcellular location">
    <subcellularLocation>
        <location evidence="1">Membrane</location>
    </subcellularLocation>
</comment>
<dbReference type="Proteomes" id="UP001221898">
    <property type="component" value="Unassembled WGS sequence"/>
</dbReference>
<evidence type="ECO:0000256" key="3">
    <source>
        <dbReference type="ARBA" id="ARBA00022989"/>
    </source>
</evidence>
<keyword evidence="3 5" id="KW-1133">Transmembrane helix</keyword>
<comment type="caution">
    <text evidence="7">The sequence shown here is derived from an EMBL/GenBank/DDBJ whole genome shotgun (WGS) entry which is preliminary data.</text>
</comment>
<evidence type="ECO:0000256" key="4">
    <source>
        <dbReference type="ARBA" id="ARBA00023136"/>
    </source>
</evidence>
<dbReference type="AlphaFoldDB" id="A0AAD7RXS8"/>
<feature type="transmembrane region" description="Helical" evidence="5">
    <location>
        <begin position="268"/>
        <end position="287"/>
    </location>
</feature>
<dbReference type="InterPro" id="IPR000276">
    <property type="entry name" value="GPCR_Rhodpsn"/>
</dbReference>
<dbReference type="InterPro" id="IPR052921">
    <property type="entry name" value="GPCR1_Superfamily_Member"/>
</dbReference>
<evidence type="ECO:0000313" key="7">
    <source>
        <dbReference type="EMBL" id="KAJ8392133.1"/>
    </source>
</evidence>
<keyword evidence="4 5" id="KW-0472">Membrane</keyword>
<protein>
    <recommendedName>
        <fullName evidence="6">G-protein coupled receptors family 1 profile domain-containing protein</fullName>
    </recommendedName>
</protein>
<dbReference type="GO" id="GO:0004930">
    <property type="term" value="F:G protein-coupled receptor activity"/>
    <property type="evidence" value="ECO:0007669"/>
    <property type="project" value="InterPro"/>
</dbReference>
<dbReference type="PROSITE" id="PS50262">
    <property type="entry name" value="G_PROTEIN_RECEP_F1_2"/>
    <property type="match status" value="1"/>
</dbReference>
<feature type="transmembrane region" description="Helical" evidence="5">
    <location>
        <begin position="231"/>
        <end position="248"/>
    </location>
</feature>
<dbReference type="PANTHER" id="PTHR26451:SF991">
    <property type="entry name" value="ODORANT RECEPTOR"/>
    <property type="match status" value="1"/>
</dbReference>
<dbReference type="Pfam" id="PF00001">
    <property type="entry name" value="7tm_1"/>
    <property type="match status" value="1"/>
</dbReference>
<dbReference type="SUPFAM" id="SSF81321">
    <property type="entry name" value="Family A G protein-coupled receptor-like"/>
    <property type="match status" value="1"/>
</dbReference>